<proteinExistence type="predicted"/>
<accession>A0A2P2QSH5</accession>
<organism evidence="1">
    <name type="scientific">Rhizophora mucronata</name>
    <name type="common">Asiatic mangrove</name>
    <dbReference type="NCBI Taxonomy" id="61149"/>
    <lineage>
        <taxon>Eukaryota</taxon>
        <taxon>Viridiplantae</taxon>
        <taxon>Streptophyta</taxon>
        <taxon>Embryophyta</taxon>
        <taxon>Tracheophyta</taxon>
        <taxon>Spermatophyta</taxon>
        <taxon>Magnoliopsida</taxon>
        <taxon>eudicotyledons</taxon>
        <taxon>Gunneridae</taxon>
        <taxon>Pentapetalae</taxon>
        <taxon>rosids</taxon>
        <taxon>fabids</taxon>
        <taxon>Malpighiales</taxon>
        <taxon>Rhizophoraceae</taxon>
        <taxon>Rhizophora</taxon>
    </lineage>
</organism>
<dbReference type="EMBL" id="GGEC01089411">
    <property type="protein sequence ID" value="MBX69895.1"/>
    <property type="molecule type" value="Transcribed_RNA"/>
</dbReference>
<sequence length="37" mass="4352">MYVYSFPNPMRLQEVKAMPKSNWLFIPAMQPLISPLI</sequence>
<reference evidence="1" key="1">
    <citation type="submission" date="2018-02" db="EMBL/GenBank/DDBJ databases">
        <title>Rhizophora mucronata_Transcriptome.</title>
        <authorList>
            <person name="Meera S.P."/>
            <person name="Sreeshan A."/>
            <person name="Augustine A."/>
        </authorList>
    </citation>
    <scope>NUCLEOTIDE SEQUENCE</scope>
    <source>
        <tissue evidence="1">Leaf</tissue>
    </source>
</reference>
<dbReference type="AlphaFoldDB" id="A0A2P2QSH5"/>
<name>A0A2P2QSH5_RHIMU</name>
<evidence type="ECO:0000313" key="1">
    <source>
        <dbReference type="EMBL" id="MBX69895.1"/>
    </source>
</evidence>
<protein>
    <submittedName>
        <fullName evidence="1">Uncharacterized protein</fullName>
    </submittedName>
</protein>